<dbReference type="Pfam" id="PF00535">
    <property type="entry name" value="Glycos_transf_2"/>
    <property type="match status" value="1"/>
</dbReference>
<dbReference type="Proteomes" id="UP000008898">
    <property type="component" value="Chromosome"/>
</dbReference>
<evidence type="ECO:0000259" key="4">
    <source>
        <dbReference type="Pfam" id="PF00535"/>
    </source>
</evidence>
<dbReference type="GO" id="GO:0016757">
    <property type="term" value="F:glycosyltransferase activity"/>
    <property type="evidence" value="ECO:0007669"/>
    <property type="project" value="UniProtKB-KW"/>
</dbReference>
<dbReference type="InterPro" id="IPR001173">
    <property type="entry name" value="Glyco_trans_2-like"/>
</dbReference>
<dbReference type="InterPro" id="IPR029044">
    <property type="entry name" value="Nucleotide-diphossugar_trans"/>
</dbReference>
<dbReference type="HOGENOM" id="CLU_076334_0_0_10"/>
<dbReference type="STRING" id="63186.ZOBELLIA_2464"/>
<dbReference type="AlphaFoldDB" id="G0L5Z2"/>
<accession>G0L5Z2</accession>
<sequence>MAMHYYVIVPAHNEEGFLADTLNSILRQSLQPKRVVVVNDNSTDDTEAIIDQFRALSPIFTKLNTLSSTEHMPGSKVINAFDKGLQLLDKDYEFIVKLDADLILPDNYFEKIAYIFRGQPKVGIAGGFIYEQDETGEWKLNHPMDKNHVRGAFKAYTNKCFNTINGLRNAMGWDTVDELLAQYHGFEIYTDDILKVKHLRPTGNAYNQKAKLLQGKAMYTMRYGLLITVIASLKMAFKQRKPQAFSDNLYGYLEAKKENTPFLVSKSEGQFIRNLRWKNIKDKFTNQK</sequence>
<gene>
    <name evidence="5" type="ordered locus">zobellia_2464</name>
</gene>
<dbReference type="InterPro" id="IPR050834">
    <property type="entry name" value="Glycosyltransf_2"/>
</dbReference>
<keyword evidence="3 5" id="KW-0808">Transferase</keyword>
<dbReference type="EMBL" id="FP476056">
    <property type="protein sequence ID" value="CAZ96614.1"/>
    <property type="molecule type" value="Genomic_DNA"/>
</dbReference>
<dbReference type="PATRIC" id="fig|63186.3.peg.2424"/>
<dbReference type="PANTHER" id="PTHR43685">
    <property type="entry name" value="GLYCOSYLTRANSFERASE"/>
    <property type="match status" value="1"/>
</dbReference>
<evidence type="ECO:0000256" key="2">
    <source>
        <dbReference type="ARBA" id="ARBA00022676"/>
    </source>
</evidence>
<feature type="domain" description="Glycosyltransferase 2-like" evidence="4">
    <location>
        <begin position="7"/>
        <end position="155"/>
    </location>
</feature>
<name>G0L5Z2_ZOBGA</name>
<dbReference type="KEGG" id="zga:ZOBELLIA_2464"/>
<proteinExistence type="inferred from homology"/>
<reference evidence="5 6" key="2">
    <citation type="journal article" date="2012" name="Environ. Microbiol.">
        <title>Characterization of the first alginolytic operons in a marine bacterium: from their emergence in marine Flavobacteriia to their independent transfers to marine Proteobacteria and human gut Bacteroides.</title>
        <authorList>
            <person name="Thomas F."/>
            <person name="Barbeyron T."/>
            <person name="Tonon T."/>
            <person name="Genicot S."/>
            <person name="Czjzek M."/>
            <person name="Michel G."/>
        </authorList>
    </citation>
    <scope>NUCLEOTIDE SEQUENCE [LARGE SCALE GENOMIC DNA]</scope>
    <source>
        <strain evidence="6">DSM 12802 / CCUG 47099 / CIP 106680 / NCIMB 13871 / Dsij</strain>
    </source>
</reference>
<dbReference type="Gene3D" id="3.90.550.10">
    <property type="entry name" value="Spore Coat Polysaccharide Biosynthesis Protein SpsA, Chain A"/>
    <property type="match status" value="1"/>
</dbReference>
<dbReference type="CDD" id="cd00761">
    <property type="entry name" value="Glyco_tranf_GTA_type"/>
    <property type="match status" value="1"/>
</dbReference>
<dbReference type="EC" id="2.4.1.-" evidence="5"/>
<dbReference type="SUPFAM" id="SSF53448">
    <property type="entry name" value="Nucleotide-diphospho-sugar transferases"/>
    <property type="match status" value="1"/>
</dbReference>
<keyword evidence="6" id="KW-1185">Reference proteome</keyword>
<evidence type="ECO:0000313" key="5">
    <source>
        <dbReference type="EMBL" id="CAZ96614.1"/>
    </source>
</evidence>
<protein>
    <submittedName>
        <fullName evidence="5">Glycosyltransferase, family GT2</fullName>
        <ecNumber evidence="5">2.4.1.-</ecNumber>
    </submittedName>
</protein>
<evidence type="ECO:0000313" key="6">
    <source>
        <dbReference type="Proteomes" id="UP000008898"/>
    </source>
</evidence>
<organism evidence="5 6">
    <name type="scientific">Zobellia galactanivorans (strain DSM 12802 / CCUG 47099 / CIP 106680 / NCIMB 13871 / Dsij)</name>
    <dbReference type="NCBI Taxonomy" id="63186"/>
    <lineage>
        <taxon>Bacteria</taxon>
        <taxon>Pseudomonadati</taxon>
        <taxon>Bacteroidota</taxon>
        <taxon>Flavobacteriia</taxon>
        <taxon>Flavobacteriales</taxon>
        <taxon>Flavobacteriaceae</taxon>
        <taxon>Zobellia</taxon>
    </lineage>
</organism>
<reference evidence="6" key="1">
    <citation type="submission" date="2009-07" db="EMBL/GenBank/DDBJ databases">
        <title>Complete genome sequence of Zobellia galactanivorans Dsij.</title>
        <authorList>
            <consortium name="Genoscope - CEA"/>
        </authorList>
    </citation>
    <scope>NUCLEOTIDE SEQUENCE [LARGE SCALE GENOMIC DNA]</scope>
    <source>
        <strain evidence="6">DSM 12802 / CCUG 47099 / CIP 106680 / NCIMB 13871 / Dsij</strain>
    </source>
</reference>
<evidence type="ECO:0000256" key="1">
    <source>
        <dbReference type="ARBA" id="ARBA00006739"/>
    </source>
</evidence>
<keyword evidence="2 5" id="KW-0328">Glycosyltransferase</keyword>
<comment type="similarity">
    <text evidence="1">Belongs to the glycosyltransferase 2 family.</text>
</comment>
<dbReference type="PANTHER" id="PTHR43685:SF5">
    <property type="entry name" value="GLYCOSYLTRANSFERASE EPSE-RELATED"/>
    <property type="match status" value="1"/>
</dbReference>
<evidence type="ECO:0000256" key="3">
    <source>
        <dbReference type="ARBA" id="ARBA00022679"/>
    </source>
</evidence>